<dbReference type="Proteomes" id="UP000266975">
    <property type="component" value="Unassembled WGS sequence"/>
</dbReference>
<organism evidence="16 17">
    <name type="scientific">Corynebacterium alimapuense</name>
    <dbReference type="NCBI Taxonomy" id="1576874"/>
    <lineage>
        <taxon>Bacteria</taxon>
        <taxon>Bacillati</taxon>
        <taxon>Actinomycetota</taxon>
        <taxon>Actinomycetes</taxon>
        <taxon>Mycobacteriales</taxon>
        <taxon>Corynebacteriaceae</taxon>
        <taxon>Corynebacterium</taxon>
    </lineage>
</organism>
<keyword evidence="3" id="KW-0121">Carboxypeptidase</keyword>
<evidence type="ECO:0000313" key="16">
    <source>
        <dbReference type="EMBL" id="RNE49024.1"/>
    </source>
</evidence>
<feature type="region of interest" description="Disordered" evidence="14">
    <location>
        <begin position="579"/>
        <end position="605"/>
    </location>
</feature>
<protein>
    <submittedName>
        <fullName evidence="16">Penicillin-binding protein</fullName>
    </submittedName>
</protein>
<dbReference type="InterPro" id="IPR023346">
    <property type="entry name" value="Lysozyme-like_dom_sf"/>
</dbReference>
<keyword evidence="10" id="KW-0511">Multifunctional enzyme</keyword>
<dbReference type="Pfam" id="PF00905">
    <property type="entry name" value="Transpeptidase"/>
    <property type="match status" value="1"/>
</dbReference>
<keyword evidence="8" id="KW-0133">Cell shape</keyword>
<accession>A0A3M8K931</accession>
<keyword evidence="6" id="KW-0808">Transferase</keyword>
<dbReference type="Gene3D" id="3.40.710.10">
    <property type="entry name" value="DD-peptidase/beta-lactamase superfamily"/>
    <property type="match status" value="1"/>
</dbReference>
<dbReference type="InterPro" id="IPR001264">
    <property type="entry name" value="Glyco_trans_51"/>
</dbReference>
<dbReference type="GO" id="GO:0008658">
    <property type="term" value="F:penicillin binding"/>
    <property type="evidence" value="ECO:0007669"/>
    <property type="project" value="InterPro"/>
</dbReference>
<comment type="catalytic activity">
    <reaction evidence="12">
        <text>Preferential cleavage: (Ac)2-L-Lys-D-Ala-|-D-Ala. Also transpeptidation of peptidyl-alanyl moieties that are N-acyl substituents of D-alanine.</text>
        <dbReference type="EC" id="3.4.16.4"/>
    </reaction>
</comment>
<dbReference type="Pfam" id="PF00912">
    <property type="entry name" value="Transgly"/>
    <property type="match status" value="1"/>
</dbReference>
<dbReference type="GO" id="GO:0008955">
    <property type="term" value="F:peptidoglycan glycosyltransferase activity"/>
    <property type="evidence" value="ECO:0007669"/>
    <property type="project" value="UniProtKB-EC"/>
</dbReference>
<dbReference type="SUPFAM" id="SSF56601">
    <property type="entry name" value="beta-lactamase/transpeptidase-like"/>
    <property type="match status" value="1"/>
</dbReference>
<evidence type="ECO:0000256" key="4">
    <source>
        <dbReference type="ARBA" id="ARBA00022670"/>
    </source>
</evidence>
<keyword evidence="11" id="KW-0961">Cell wall biogenesis/degradation</keyword>
<evidence type="ECO:0000256" key="10">
    <source>
        <dbReference type="ARBA" id="ARBA00023268"/>
    </source>
</evidence>
<feature type="region of interest" description="Disordered" evidence="14">
    <location>
        <begin position="754"/>
        <end position="789"/>
    </location>
</feature>
<dbReference type="InterPro" id="IPR036950">
    <property type="entry name" value="PBP_transglycosylase"/>
</dbReference>
<dbReference type="GO" id="GO:0030288">
    <property type="term" value="C:outer membrane-bounded periplasmic space"/>
    <property type="evidence" value="ECO:0007669"/>
    <property type="project" value="TreeGrafter"/>
</dbReference>
<evidence type="ECO:0000256" key="2">
    <source>
        <dbReference type="ARBA" id="ARBA00007739"/>
    </source>
</evidence>
<dbReference type="SUPFAM" id="SSF53955">
    <property type="entry name" value="Lysozyme-like"/>
    <property type="match status" value="1"/>
</dbReference>
<feature type="domain" description="PASTA" evidence="15">
    <location>
        <begin position="686"/>
        <end position="751"/>
    </location>
</feature>
<dbReference type="GO" id="GO:0008360">
    <property type="term" value="P:regulation of cell shape"/>
    <property type="evidence" value="ECO:0007669"/>
    <property type="project" value="UniProtKB-KW"/>
</dbReference>
<evidence type="ECO:0000256" key="9">
    <source>
        <dbReference type="ARBA" id="ARBA00022984"/>
    </source>
</evidence>
<dbReference type="InterPro" id="IPR050396">
    <property type="entry name" value="Glycosyltr_51/Transpeptidase"/>
</dbReference>
<feature type="compositionally biased region" description="Low complexity" evidence="14">
    <location>
        <begin position="755"/>
        <end position="776"/>
    </location>
</feature>
<gene>
    <name evidence="16" type="ORF">C5L39_07005</name>
</gene>
<dbReference type="GO" id="GO:0006508">
    <property type="term" value="P:proteolysis"/>
    <property type="evidence" value="ECO:0007669"/>
    <property type="project" value="UniProtKB-KW"/>
</dbReference>
<dbReference type="RefSeq" id="WP_123048159.1">
    <property type="nucleotide sequence ID" value="NZ_PTJO01000004.1"/>
</dbReference>
<dbReference type="PANTHER" id="PTHR32282:SF33">
    <property type="entry name" value="PEPTIDOGLYCAN GLYCOSYLTRANSFERASE"/>
    <property type="match status" value="1"/>
</dbReference>
<proteinExistence type="inferred from homology"/>
<dbReference type="AlphaFoldDB" id="A0A3M8K931"/>
<dbReference type="InterPro" id="IPR012338">
    <property type="entry name" value="Beta-lactam/transpept-like"/>
</dbReference>
<dbReference type="GO" id="GO:0071555">
    <property type="term" value="P:cell wall organization"/>
    <property type="evidence" value="ECO:0007669"/>
    <property type="project" value="UniProtKB-KW"/>
</dbReference>
<comment type="caution">
    <text evidence="16">The sequence shown here is derived from an EMBL/GenBank/DDBJ whole genome shotgun (WGS) entry which is preliminary data.</text>
</comment>
<dbReference type="FunFam" id="1.10.3810.10:FF:000001">
    <property type="entry name" value="Penicillin-binding protein 1A"/>
    <property type="match status" value="1"/>
</dbReference>
<evidence type="ECO:0000256" key="3">
    <source>
        <dbReference type="ARBA" id="ARBA00022645"/>
    </source>
</evidence>
<evidence type="ECO:0000256" key="13">
    <source>
        <dbReference type="ARBA" id="ARBA00049902"/>
    </source>
</evidence>
<evidence type="ECO:0000256" key="8">
    <source>
        <dbReference type="ARBA" id="ARBA00022960"/>
    </source>
</evidence>
<keyword evidence="5" id="KW-0328">Glycosyltransferase</keyword>
<dbReference type="PROSITE" id="PS51178">
    <property type="entry name" value="PASTA"/>
    <property type="match status" value="1"/>
</dbReference>
<evidence type="ECO:0000259" key="15">
    <source>
        <dbReference type="PROSITE" id="PS51178"/>
    </source>
</evidence>
<feature type="compositionally biased region" description="Polar residues" evidence="14">
    <location>
        <begin position="585"/>
        <end position="595"/>
    </location>
</feature>
<dbReference type="Gene3D" id="1.10.3810.10">
    <property type="entry name" value="Biosynthetic peptidoglycan transglycosylase-like"/>
    <property type="match status" value="1"/>
</dbReference>
<dbReference type="EMBL" id="PTJO01000004">
    <property type="protein sequence ID" value="RNE49024.1"/>
    <property type="molecule type" value="Genomic_DNA"/>
</dbReference>
<comment type="catalytic activity">
    <reaction evidence="13">
        <text>[GlcNAc-(1-&gt;4)-Mur2Ac(oyl-L-Ala-gamma-D-Glu-L-Lys-D-Ala-D-Ala)](n)-di-trans,octa-cis-undecaprenyl diphosphate + beta-D-GlcNAc-(1-&gt;4)-Mur2Ac(oyl-L-Ala-gamma-D-Glu-L-Lys-D-Ala-D-Ala)-di-trans,octa-cis-undecaprenyl diphosphate = [GlcNAc-(1-&gt;4)-Mur2Ac(oyl-L-Ala-gamma-D-Glu-L-Lys-D-Ala-D-Ala)](n+1)-di-trans,octa-cis-undecaprenyl diphosphate + di-trans,octa-cis-undecaprenyl diphosphate + H(+)</text>
        <dbReference type="Rhea" id="RHEA:23708"/>
        <dbReference type="Rhea" id="RHEA-COMP:9602"/>
        <dbReference type="Rhea" id="RHEA-COMP:9603"/>
        <dbReference type="ChEBI" id="CHEBI:15378"/>
        <dbReference type="ChEBI" id="CHEBI:58405"/>
        <dbReference type="ChEBI" id="CHEBI:60033"/>
        <dbReference type="ChEBI" id="CHEBI:78435"/>
        <dbReference type="EC" id="2.4.99.28"/>
    </reaction>
</comment>
<evidence type="ECO:0000256" key="5">
    <source>
        <dbReference type="ARBA" id="ARBA00022676"/>
    </source>
</evidence>
<evidence type="ECO:0000256" key="7">
    <source>
        <dbReference type="ARBA" id="ARBA00022801"/>
    </source>
</evidence>
<evidence type="ECO:0000313" key="17">
    <source>
        <dbReference type="Proteomes" id="UP000266975"/>
    </source>
</evidence>
<keyword evidence="17" id="KW-1185">Reference proteome</keyword>
<keyword evidence="7" id="KW-0378">Hydrolase</keyword>
<evidence type="ECO:0000256" key="1">
    <source>
        <dbReference type="ARBA" id="ARBA00007090"/>
    </source>
</evidence>
<name>A0A3M8K931_9CORY</name>
<evidence type="ECO:0000256" key="6">
    <source>
        <dbReference type="ARBA" id="ARBA00022679"/>
    </source>
</evidence>
<keyword evidence="4" id="KW-0645">Protease</keyword>
<dbReference type="InterPro" id="IPR005543">
    <property type="entry name" value="PASTA_dom"/>
</dbReference>
<dbReference type="OrthoDB" id="9766909at2"/>
<comment type="similarity">
    <text evidence="1">In the C-terminal section; belongs to the transpeptidase family.</text>
</comment>
<sequence>MSVSKSLAKILAATTAAGVVGALALVPVAGISGVALARTNETMQSNLSDLTTGDTPGVTTITDATGEPMAWLFNQRRYEVSGEDIAVSMKQAIVSVEDQRFYEHDGVDIQGTARALVTNLAAGGVEQGASTLNQQYVKNYLLLIDAASEDEQAAAVEQSIPRKLREMRMAADLDRELSKDEILTRYLNLVSFGNHAYGIEAAAQTYFGISAAELSVPQSAMLAGMVQSSEALNPYTNPEGATARRNTVLQSMVSNGHLDQATADAYAAEPLGVLESPATLPNGCIAADDKGFFCDYALNYLDSKGISYEMLREDAYTITTTLDPQAQEAAHSAVTTAVDPMATGVAEVMNVIEPGQDSRDILAMTSSRNYGLDLDAGETVLPQPSSMVGNGAGSVFKIFTAAAALDQGMGLDTELDVPTRYEAQGLGNGGAANCPANTYCVENSGTYPDQMTLQDALALSPNTPFVQLIGAVGVSEVVDIAVNLGLRSYAEEGSYDGEQSIAEYTKAANLGSFTLGPNAVNPLELANVGATLASSGRWCEPNPIAKVTDRDGQEVFLDRPACEDALDPDVADALTSGMSEDLKTGTGSRAAQNAGWSGEAAAKTGTTESHQSAAFLGFNSGFASAPYIYNDGTTVSPLCSSPVRQCSSGNLFGGNEPAASWFQTANQLPAALNGTLPDYDSKFDEGTSQAQLEAVVGLSESNARSSLERFGYSVTTRTVTGSFMPRGYVVRAVAEDGILRDGGTVILEISDGVVPTPTATTTTSTPTSTEAPTSEPEPADPLPGVTQEDVDNLREQLLDAFRGNN</sequence>
<dbReference type="GO" id="GO:0009252">
    <property type="term" value="P:peptidoglycan biosynthetic process"/>
    <property type="evidence" value="ECO:0007669"/>
    <property type="project" value="UniProtKB-KW"/>
</dbReference>
<evidence type="ECO:0000256" key="11">
    <source>
        <dbReference type="ARBA" id="ARBA00023316"/>
    </source>
</evidence>
<keyword evidence="9" id="KW-0573">Peptidoglycan synthesis</keyword>
<comment type="similarity">
    <text evidence="2">In the N-terminal section; belongs to the glycosyltransferase 51 family.</text>
</comment>
<dbReference type="GO" id="GO:0009002">
    <property type="term" value="F:serine-type D-Ala-D-Ala carboxypeptidase activity"/>
    <property type="evidence" value="ECO:0007669"/>
    <property type="project" value="UniProtKB-EC"/>
</dbReference>
<evidence type="ECO:0000256" key="12">
    <source>
        <dbReference type="ARBA" id="ARBA00034000"/>
    </source>
</evidence>
<dbReference type="InterPro" id="IPR001460">
    <property type="entry name" value="PCN-bd_Tpept"/>
</dbReference>
<evidence type="ECO:0000256" key="14">
    <source>
        <dbReference type="SAM" id="MobiDB-lite"/>
    </source>
</evidence>
<dbReference type="PANTHER" id="PTHR32282">
    <property type="entry name" value="BINDING PROTEIN TRANSPEPTIDASE, PUTATIVE-RELATED"/>
    <property type="match status" value="1"/>
</dbReference>
<reference evidence="16 17" key="1">
    <citation type="submission" date="2018-02" db="EMBL/GenBank/DDBJ databases">
        <title>Corynebacterium alimpuense sp. nov., a marine obligate actinomycete isolated from sediments of Valparaiso bay, Chile.</title>
        <authorList>
            <person name="Claverias F."/>
            <person name="Gonzales-Siles L."/>
            <person name="Salva-Serra F."/>
            <person name="Inganaes E."/>
            <person name="Molin K."/>
            <person name="Cumsille A."/>
            <person name="Undabarrena A."/>
            <person name="Couve E."/>
            <person name="Moore E.R.B."/>
            <person name="Gomila M."/>
            <person name="Camara B."/>
        </authorList>
    </citation>
    <scope>NUCLEOTIDE SEQUENCE [LARGE SCALE GENOMIC DNA]</scope>
    <source>
        <strain evidence="16 17">CCUG 69366</strain>
    </source>
</reference>